<gene>
    <name evidence="1" type="ORF">GIB67_038141</name>
</gene>
<sequence length="102" mass="11451">MPSSAPRGVDFILQCKFSFKILQKQDQPQTSGNPIITAFNTSTRLITTQDTPTLKAEFCDSLTCIPRHIIWSGAEIPYHNGCDNFEQTDGQAYLDSLKYCKC</sequence>
<dbReference type="Proteomes" id="UP000541444">
    <property type="component" value="Unassembled WGS sequence"/>
</dbReference>
<dbReference type="AlphaFoldDB" id="A0A7J7M1Z2"/>
<evidence type="ECO:0000313" key="1">
    <source>
        <dbReference type="EMBL" id="KAF6148808.1"/>
    </source>
</evidence>
<accession>A0A7J7M1Z2</accession>
<dbReference type="EMBL" id="JACGCM010001826">
    <property type="protein sequence ID" value="KAF6148808.1"/>
    <property type="molecule type" value="Genomic_DNA"/>
</dbReference>
<keyword evidence="2" id="KW-1185">Reference proteome</keyword>
<evidence type="ECO:0000313" key="2">
    <source>
        <dbReference type="Proteomes" id="UP000541444"/>
    </source>
</evidence>
<organism evidence="1 2">
    <name type="scientific">Kingdonia uniflora</name>
    <dbReference type="NCBI Taxonomy" id="39325"/>
    <lineage>
        <taxon>Eukaryota</taxon>
        <taxon>Viridiplantae</taxon>
        <taxon>Streptophyta</taxon>
        <taxon>Embryophyta</taxon>
        <taxon>Tracheophyta</taxon>
        <taxon>Spermatophyta</taxon>
        <taxon>Magnoliopsida</taxon>
        <taxon>Ranunculales</taxon>
        <taxon>Circaeasteraceae</taxon>
        <taxon>Kingdonia</taxon>
    </lineage>
</organism>
<name>A0A7J7M1Z2_9MAGN</name>
<proteinExistence type="predicted"/>
<reference evidence="1 2" key="1">
    <citation type="journal article" date="2020" name="IScience">
        <title>Genome Sequencing of the Endangered Kingdonia uniflora (Circaeasteraceae, Ranunculales) Reveals Potential Mechanisms of Evolutionary Specialization.</title>
        <authorList>
            <person name="Sun Y."/>
            <person name="Deng T."/>
            <person name="Zhang A."/>
            <person name="Moore M.J."/>
            <person name="Landis J.B."/>
            <person name="Lin N."/>
            <person name="Zhang H."/>
            <person name="Zhang X."/>
            <person name="Huang J."/>
            <person name="Zhang X."/>
            <person name="Sun H."/>
            <person name="Wang H."/>
        </authorList>
    </citation>
    <scope>NUCLEOTIDE SEQUENCE [LARGE SCALE GENOMIC DNA]</scope>
    <source>
        <strain evidence="1">TB1705</strain>
        <tissue evidence="1">Leaf</tissue>
    </source>
</reference>
<protein>
    <submittedName>
        <fullName evidence="1">Uncharacterized protein</fullName>
    </submittedName>
</protein>
<comment type="caution">
    <text evidence="1">The sequence shown here is derived from an EMBL/GenBank/DDBJ whole genome shotgun (WGS) entry which is preliminary data.</text>
</comment>